<dbReference type="NCBIfam" id="TIGR02206">
    <property type="entry name" value="intg_mem_TP0381"/>
    <property type="match status" value="1"/>
</dbReference>
<feature type="transmembrane region" description="Helical" evidence="1">
    <location>
        <begin position="12"/>
        <end position="30"/>
    </location>
</feature>
<feature type="transmembrane region" description="Helical" evidence="1">
    <location>
        <begin position="67"/>
        <end position="86"/>
    </location>
</feature>
<dbReference type="EMBL" id="CP002281">
    <property type="protein sequence ID" value="ADO83200.1"/>
    <property type="molecule type" value="Genomic_DNA"/>
</dbReference>
<dbReference type="KEGG" id="ipo:Ilyop_1420"/>
<proteinExistence type="predicted"/>
<dbReference type="eggNOG" id="COG5522">
    <property type="taxonomic scope" value="Bacteria"/>
</dbReference>
<dbReference type="STRING" id="572544.Ilyop_1420"/>
<dbReference type="Pfam" id="PF14808">
    <property type="entry name" value="TMEM164"/>
    <property type="match status" value="1"/>
</dbReference>
<organism evidence="2 3">
    <name type="scientific">Ilyobacter polytropus (strain ATCC 51220 / DSM 2926 / LMG 16218 / CuHBu1)</name>
    <dbReference type="NCBI Taxonomy" id="572544"/>
    <lineage>
        <taxon>Bacteria</taxon>
        <taxon>Fusobacteriati</taxon>
        <taxon>Fusobacteriota</taxon>
        <taxon>Fusobacteriia</taxon>
        <taxon>Fusobacteriales</taxon>
        <taxon>Fusobacteriaceae</taxon>
        <taxon>Ilyobacter</taxon>
    </lineage>
</organism>
<feature type="transmembrane region" description="Helical" evidence="1">
    <location>
        <begin position="154"/>
        <end position="172"/>
    </location>
</feature>
<feature type="transmembrane region" description="Helical" evidence="1">
    <location>
        <begin position="195"/>
        <end position="217"/>
    </location>
</feature>
<evidence type="ECO:0000313" key="3">
    <source>
        <dbReference type="Proteomes" id="UP000006875"/>
    </source>
</evidence>
<dbReference type="AlphaFoldDB" id="E3HAL3"/>
<keyword evidence="1" id="KW-0472">Membrane</keyword>
<evidence type="ECO:0000313" key="2">
    <source>
        <dbReference type="EMBL" id="ADO83200.1"/>
    </source>
</evidence>
<evidence type="ECO:0008006" key="4">
    <source>
        <dbReference type="Google" id="ProtNLM"/>
    </source>
</evidence>
<sequence length="222" mass="26257">MNRFELFSKEHFFYLAAYSLITLIFIIISLKVRDKKSFARNSATIIGILKLSELAYRFVILGDPIRFLLPLHLCNLTLIMAIIAMITKNKFFLNLTYFWSAGTIFALLTPEVKINFPHLLNISFFSTHFYLIFSAVYCVKVFNFKPDFKNLLKAFKYVNLAFIIIFFINLALKTNYMFVNYKPTFKSPLDYMGPWPYYIIVLEIITFVCFLVMYLPFYTKKR</sequence>
<evidence type="ECO:0000256" key="1">
    <source>
        <dbReference type="SAM" id="Phobius"/>
    </source>
</evidence>
<dbReference type="Proteomes" id="UP000006875">
    <property type="component" value="Chromosome"/>
</dbReference>
<dbReference type="HOGENOM" id="CLU_088526_2_0_0"/>
<accession>E3HAL3</accession>
<keyword evidence="1" id="KW-0812">Transmembrane</keyword>
<feature type="transmembrane region" description="Helical" evidence="1">
    <location>
        <begin position="122"/>
        <end position="142"/>
    </location>
</feature>
<dbReference type="RefSeq" id="WP_013387867.1">
    <property type="nucleotide sequence ID" value="NC_014632.1"/>
</dbReference>
<dbReference type="InterPro" id="IPR011737">
    <property type="entry name" value="CHP02206_TP0381"/>
</dbReference>
<keyword evidence="3" id="KW-1185">Reference proteome</keyword>
<gene>
    <name evidence="2" type="ordered locus">Ilyop_1420</name>
</gene>
<name>E3HAL3_ILYPC</name>
<protein>
    <recommendedName>
        <fullName evidence="4">TIGR02206 family membrane protein</fullName>
    </recommendedName>
</protein>
<feature type="transmembrane region" description="Helical" evidence="1">
    <location>
        <begin position="91"/>
        <end position="110"/>
    </location>
</feature>
<reference evidence="2 3" key="1">
    <citation type="journal article" date="2010" name="Stand. Genomic Sci.">
        <title>Complete genome sequence of Ilyobacter polytropus type strain (CuHbu1).</title>
        <authorList>
            <person name="Sikorski J."/>
            <person name="Chertkov O."/>
            <person name="Lapidus A."/>
            <person name="Nolan M."/>
            <person name="Lucas S."/>
            <person name="Del Rio T.G."/>
            <person name="Tice H."/>
            <person name="Cheng J.F."/>
            <person name="Tapia R."/>
            <person name="Han C."/>
            <person name="Goodwin L."/>
            <person name="Pitluck S."/>
            <person name="Liolios K."/>
            <person name="Ivanova N."/>
            <person name="Mavromatis K."/>
            <person name="Mikhailova N."/>
            <person name="Pati A."/>
            <person name="Chen A."/>
            <person name="Palaniappan K."/>
            <person name="Land M."/>
            <person name="Hauser L."/>
            <person name="Chang Y.J."/>
            <person name="Jeffries C.D."/>
            <person name="Brambilla E."/>
            <person name="Yasawong M."/>
            <person name="Rohde M."/>
            <person name="Pukall R."/>
            <person name="Spring S."/>
            <person name="Goker M."/>
            <person name="Woyke T."/>
            <person name="Bristow J."/>
            <person name="Eisen J.A."/>
            <person name="Markowitz V."/>
            <person name="Hugenholtz P."/>
            <person name="Kyrpides N.C."/>
            <person name="Klenk H.P."/>
        </authorList>
    </citation>
    <scope>NUCLEOTIDE SEQUENCE [LARGE SCALE GENOMIC DNA]</scope>
    <source>
        <strain evidence="3">ATCC 51220 / DSM 2926 / LMG 16218 / CuHBu1</strain>
    </source>
</reference>
<keyword evidence="1" id="KW-1133">Transmembrane helix</keyword>